<gene>
    <name evidence="1" type="ORF">L1049_027030</name>
</gene>
<evidence type="ECO:0000313" key="2">
    <source>
        <dbReference type="Proteomes" id="UP001415857"/>
    </source>
</evidence>
<dbReference type="GO" id="GO:0010020">
    <property type="term" value="P:chloroplast fission"/>
    <property type="evidence" value="ECO:0007669"/>
    <property type="project" value="InterPro"/>
</dbReference>
<organism evidence="1 2">
    <name type="scientific">Liquidambar formosana</name>
    <name type="common">Formosan gum</name>
    <dbReference type="NCBI Taxonomy" id="63359"/>
    <lineage>
        <taxon>Eukaryota</taxon>
        <taxon>Viridiplantae</taxon>
        <taxon>Streptophyta</taxon>
        <taxon>Embryophyta</taxon>
        <taxon>Tracheophyta</taxon>
        <taxon>Spermatophyta</taxon>
        <taxon>Magnoliopsida</taxon>
        <taxon>eudicotyledons</taxon>
        <taxon>Gunneridae</taxon>
        <taxon>Pentapetalae</taxon>
        <taxon>Saxifragales</taxon>
        <taxon>Altingiaceae</taxon>
        <taxon>Liquidambar</taxon>
    </lineage>
</organism>
<dbReference type="GO" id="GO:0009706">
    <property type="term" value="C:chloroplast inner membrane"/>
    <property type="evidence" value="ECO:0007669"/>
    <property type="project" value="TreeGrafter"/>
</dbReference>
<name>A0AAP0R7T4_LIQFO</name>
<keyword evidence="2" id="KW-1185">Reference proteome</keyword>
<comment type="caution">
    <text evidence="1">The sequence shown here is derived from an EMBL/GenBank/DDBJ whole genome shotgun (WGS) entry which is preliminary data.</text>
</comment>
<protein>
    <submittedName>
        <fullName evidence="1">Uncharacterized protein</fullName>
    </submittedName>
</protein>
<accession>A0AAP0R7T4</accession>
<sequence length="109" mass="12155">MASIWTLQFHSVSFQPSIRSLKHQISSNVLELRTDFGLNYGHLKCNRKRWCQGFVLRAISSSVSPDDGKCAQEEVVVKTAIDAVDSKSPVGKFQESISSLPPVIFVVKF</sequence>
<proteinExistence type="predicted"/>
<dbReference type="AlphaFoldDB" id="A0AAP0R7T4"/>
<reference evidence="1 2" key="1">
    <citation type="journal article" date="2024" name="Plant J.">
        <title>Genome sequences and population genomics reveal climatic adaptation and genomic divergence between two closely related sweetgum species.</title>
        <authorList>
            <person name="Xu W.Q."/>
            <person name="Ren C.Q."/>
            <person name="Zhang X.Y."/>
            <person name="Comes H.P."/>
            <person name="Liu X.H."/>
            <person name="Li Y.G."/>
            <person name="Kettle C.J."/>
            <person name="Jalonen R."/>
            <person name="Gaisberger H."/>
            <person name="Ma Y.Z."/>
            <person name="Qiu Y.X."/>
        </authorList>
    </citation>
    <scope>NUCLEOTIDE SEQUENCE [LARGE SCALE GENOMIC DNA]</scope>
    <source>
        <strain evidence="1">Hangzhou</strain>
    </source>
</reference>
<dbReference type="PANTHER" id="PTHR36317:SF1">
    <property type="entry name" value="PROTEIN MULTIPLE CHLOROPLAST DIVISION SITE 1"/>
    <property type="match status" value="1"/>
</dbReference>
<dbReference type="Proteomes" id="UP001415857">
    <property type="component" value="Unassembled WGS sequence"/>
</dbReference>
<evidence type="ECO:0000313" key="1">
    <source>
        <dbReference type="EMBL" id="KAK9271439.1"/>
    </source>
</evidence>
<dbReference type="InterPro" id="IPR034572">
    <property type="entry name" value="MCD1"/>
</dbReference>
<dbReference type="EMBL" id="JBBPBK010000014">
    <property type="protein sequence ID" value="KAK9271439.1"/>
    <property type="molecule type" value="Genomic_DNA"/>
</dbReference>
<dbReference type="PANTHER" id="PTHR36317">
    <property type="entry name" value="PROTEIN MULTIPLE CHLOROPLAST DIVISION SITE 1"/>
    <property type="match status" value="1"/>
</dbReference>